<organism evidence="2 7">
    <name type="scientific">Enterococcus faecalis</name>
    <name type="common">Streptococcus faecalis</name>
    <dbReference type="NCBI Taxonomy" id="1351"/>
    <lineage>
        <taxon>Bacteria</taxon>
        <taxon>Bacillati</taxon>
        <taxon>Bacillota</taxon>
        <taxon>Bacilli</taxon>
        <taxon>Lactobacillales</taxon>
        <taxon>Enterococcaceae</taxon>
        <taxon>Enterococcus</taxon>
    </lineage>
</organism>
<evidence type="ECO:0000313" key="1">
    <source>
        <dbReference type="EMBL" id="MXS53090.1"/>
    </source>
</evidence>
<dbReference type="EMBL" id="CP119159">
    <property type="protein sequence ID" value="WEH23887.1"/>
    <property type="molecule type" value="Genomic_DNA"/>
</dbReference>
<dbReference type="EMBL" id="CP119528">
    <property type="protein sequence ID" value="WER41541.1"/>
    <property type="molecule type" value="Genomic_DNA"/>
</dbReference>
<dbReference type="Proteomes" id="UP000429730">
    <property type="component" value="Unassembled WGS sequence"/>
</dbReference>
<evidence type="ECO:0000313" key="8">
    <source>
        <dbReference type="Proteomes" id="UP000254396"/>
    </source>
</evidence>
<evidence type="ECO:0000313" key="10">
    <source>
        <dbReference type="Proteomes" id="UP000516122"/>
    </source>
</evidence>
<name>A0A1X3AGF0_ENTFL</name>
<dbReference type="RefSeq" id="WP_002298795.1">
    <property type="nucleotide sequence ID" value="NZ_AP026714.1"/>
</dbReference>
<evidence type="ECO:0000313" key="3">
    <source>
        <dbReference type="EMBL" id="QNP38013.1"/>
    </source>
</evidence>
<accession>A0A1X3AGF0</accession>
<dbReference type="EMBL" id="PZZH01000001">
    <property type="protein sequence ID" value="PTN77975.1"/>
    <property type="molecule type" value="Genomic_DNA"/>
</dbReference>
<reference evidence="5 11" key="5">
    <citation type="submission" date="2023-02" db="EMBL/GenBank/DDBJ databases">
        <title>Results of the 2020 Genomic Proficiency Test for the network of European Union Reference Laboratory for Antimicrobial Resistance assessing whole genome sequencing capacities.</title>
        <authorList>
            <person name="Hoffmann M."/>
            <person name="Luo Y."/>
            <person name="Sorensen L.H."/>
            <person name="Pedersen S.K."/>
            <person name="Hendriksen R.S."/>
        </authorList>
    </citation>
    <scope>NUCLEOTIDE SEQUENCE [LARGE SCALE GENOMIC DNA]</scope>
    <source>
        <strain evidence="5 11">GENOMIC22-006</strain>
    </source>
</reference>
<reference evidence="3 10" key="4">
    <citation type="submission" date="2020-08" db="EMBL/GenBank/DDBJ databases">
        <title>Enterococcus faecalis SF28073 genome assembly.</title>
        <authorList>
            <person name="Duerkop B.A."/>
            <person name="Johnson C.N."/>
        </authorList>
    </citation>
    <scope>NUCLEOTIDE SEQUENCE [LARGE SCALE GENOMIC DNA]</scope>
    <source>
        <strain evidence="3 10">SF28073</strain>
    </source>
</reference>
<evidence type="ECO:0000313" key="6">
    <source>
        <dbReference type="EMBL" id="WER41541.1"/>
    </source>
</evidence>
<dbReference type="Proteomes" id="UP000244140">
    <property type="component" value="Unassembled WGS sequence"/>
</dbReference>
<evidence type="ECO:0000313" key="7">
    <source>
        <dbReference type="Proteomes" id="UP000244140"/>
    </source>
</evidence>
<evidence type="ECO:0000313" key="4">
    <source>
        <dbReference type="EMBL" id="STP66075.1"/>
    </source>
</evidence>
<reference evidence="4 8" key="2">
    <citation type="submission" date="2018-06" db="EMBL/GenBank/DDBJ databases">
        <authorList>
            <consortium name="Pathogen Informatics"/>
            <person name="Doyle S."/>
        </authorList>
    </citation>
    <scope>NUCLEOTIDE SEQUENCE [LARGE SCALE GENOMIC DNA]</scope>
    <source>
        <strain evidence="4 8">NCTC13379</strain>
    </source>
</reference>
<reference evidence="2 7" key="1">
    <citation type="submission" date="2018-04" db="EMBL/GenBank/DDBJ databases">
        <authorList>
            <person name="Van Tyne D."/>
        </authorList>
    </citation>
    <scope>NUCLEOTIDE SEQUENCE [LARGE SCALE GENOMIC DNA]</scope>
    <source>
        <strain evidence="2 7">B2535</strain>
    </source>
</reference>
<evidence type="ECO:0000313" key="5">
    <source>
        <dbReference type="EMBL" id="WEH23887.1"/>
    </source>
</evidence>
<proteinExistence type="predicted"/>
<dbReference type="EMBL" id="CP060804">
    <property type="protein sequence ID" value="QNP38013.1"/>
    <property type="molecule type" value="Genomic_DNA"/>
</dbReference>
<sequence length="220" mass="26187">MKQDDGRIVWKNLSDLKLILLINQFIEKHEIKSSRQYHRKLLENPNSAPSMWFINQKYGSWKNLLVSLGCDNGEYGKWAKISEKDLLKIVESFITVEKITSQRMYEKRSVGKDVPSLSTLKKRFGDIRYLFRKNTEKSSFTDFELMIELRNEIVRLKLQDDLSMTKFRKLVQSPKLPSVDTIMKRTNKNWEELMTEIGFDYRKIKINKQRNNLSKKKKTK</sequence>
<evidence type="ECO:0000313" key="9">
    <source>
        <dbReference type="Proteomes" id="UP000429730"/>
    </source>
</evidence>
<reference evidence="6 12" key="6">
    <citation type="submission" date="2023-03" db="EMBL/GenBank/DDBJ databases">
        <title>Complete genome sequence of an Enterococcus faecalis urinary isolate.</title>
        <authorList>
            <person name="Brauer A.L."/>
            <person name="Armbruster C.E."/>
        </authorList>
    </citation>
    <scope>NUCLEOTIDE SEQUENCE [LARGE SCALE GENOMIC DNA]</scope>
    <source>
        <strain evidence="6 12">3143</strain>
    </source>
</reference>
<dbReference type="Proteomes" id="UP001221642">
    <property type="component" value="Chromosome"/>
</dbReference>
<dbReference type="AlphaFoldDB" id="A0A1X3AGF0"/>
<evidence type="ECO:0000313" key="2">
    <source>
        <dbReference type="EMBL" id="PTN77975.1"/>
    </source>
</evidence>
<dbReference type="Proteomes" id="UP000516122">
    <property type="component" value="Chromosome"/>
</dbReference>
<dbReference type="Proteomes" id="UP001222182">
    <property type="component" value="Chromosome"/>
</dbReference>
<gene>
    <name evidence="2" type="ORF">DAI13_09525</name>
    <name evidence="1" type="ORF">GTI81_10240</name>
    <name evidence="3" type="ORF">H9Q64_01540</name>
    <name evidence="4" type="ORF">NCTC13379_01940</name>
    <name evidence="6" type="ORF">P0083_09345</name>
    <name evidence="5" type="ORF">P0D81_07650</name>
</gene>
<dbReference type="EMBL" id="WVTJ01000019">
    <property type="protein sequence ID" value="MXS53090.1"/>
    <property type="molecule type" value="Genomic_DNA"/>
</dbReference>
<reference evidence="1 9" key="3">
    <citation type="submission" date="2019-04" db="EMBL/GenBank/DDBJ databases">
        <title>Step-wise assembly of the neonatal virome modulated by breast feeding.</title>
        <authorList>
            <person name="Liang G."/>
            <person name="Bushman F."/>
        </authorList>
    </citation>
    <scope>NUCLEOTIDE SEQUENCE [LARGE SCALE GENOMIC DNA]</scope>
    <source>
        <strain evidence="1 9">E3754</strain>
    </source>
</reference>
<protein>
    <submittedName>
        <fullName evidence="2">Uncharacterized protein</fullName>
    </submittedName>
</protein>
<dbReference type="Proteomes" id="UP000254396">
    <property type="component" value="Unassembled WGS sequence"/>
</dbReference>
<evidence type="ECO:0000313" key="11">
    <source>
        <dbReference type="Proteomes" id="UP001221642"/>
    </source>
</evidence>
<dbReference type="EMBL" id="UGIX01000001">
    <property type="protein sequence ID" value="STP66075.1"/>
    <property type="molecule type" value="Genomic_DNA"/>
</dbReference>
<dbReference type="SMR" id="A0A1X3AGF0"/>
<evidence type="ECO:0000313" key="12">
    <source>
        <dbReference type="Proteomes" id="UP001222182"/>
    </source>
</evidence>